<dbReference type="VEuPathDB" id="FungiDB:BO71DRAFT_43508"/>
<evidence type="ECO:0000313" key="2">
    <source>
        <dbReference type="EMBL" id="PYH91668.1"/>
    </source>
</evidence>
<dbReference type="AlphaFoldDB" id="A0A319DU86"/>
<name>A0A319DU86_9EURO</name>
<dbReference type="EMBL" id="KZ825938">
    <property type="protein sequence ID" value="PYH91668.1"/>
    <property type="molecule type" value="Genomic_DNA"/>
</dbReference>
<accession>A0A319DU86</accession>
<feature type="region of interest" description="Disordered" evidence="1">
    <location>
        <begin position="37"/>
        <end position="61"/>
    </location>
</feature>
<protein>
    <submittedName>
        <fullName evidence="2">Uncharacterized protein</fullName>
    </submittedName>
</protein>
<keyword evidence="3" id="KW-1185">Reference proteome</keyword>
<sequence length="252" mass="27943">MVMDCHGCAHDPWTSADCCFHHLRGHAALRRFIGARHPQGKVARERQTGGANRKGREERGGGQTRSVCVCVCVCVRAHVDDDEPNKGQARKLNSAIPSPGPQLPAPGMYYSPRHCSPLQSPDSVRILATSTVWGCSDREISMRRFATRCGESRCIYYYSRLIGRGVSRLTTLFAGLLGVDRMGPVIRIKKDTVSATLASQRSHLIAPKQGRRGIVYACNYVPFGLLFPRFPCFSALYGADRREISTSTYLRK</sequence>
<gene>
    <name evidence="2" type="ORF">BO71DRAFT_43508</name>
</gene>
<proteinExistence type="predicted"/>
<organism evidence="2 3">
    <name type="scientific">Aspergillus ellipticus CBS 707.79</name>
    <dbReference type="NCBI Taxonomy" id="1448320"/>
    <lineage>
        <taxon>Eukaryota</taxon>
        <taxon>Fungi</taxon>
        <taxon>Dikarya</taxon>
        <taxon>Ascomycota</taxon>
        <taxon>Pezizomycotina</taxon>
        <taxon>Eurotiomycetes</taxon>
        <taxon>Eurotiomycetidae</taxon>
        <taxon>Eurotiales</taxon>
        <taxon>Aspergillaceae</taxon>
        <taxon>Aspergillus</taxon>
        <taxon>Aspergillus subgen. Circumdati</taxon>
    </lineage>
</organism>
<evidence type="ECO:0000313" key="3">
    <source>
        <dbReference type="Proteomes" id="UP000247810"/>
    </source>
</evidence>
<evidence type="ECO:0000256" key="1">
    <source>
        <dbReference type="SAM" id="MobiDB-lite"/>
    </source>
</evidence>
<dbReference type="Proteomes" id="UP000247810">
    <property type="component" value="Unassembled WGS sequence"/>
</dbReference>
<reference evidence="2 3" key="1">
    <citation type="submission" date="2018-02" db="EMBL/GenBank/DDBJ databases">
        <title>The genomes of Aspergillus section Nigri reveals drivers in fungal speciation.</title>
        <authorList>
            <consortium name="DOE Joint Genome Institute"/>
            <person name="Vesth T.C."/>
            <person name="Nybo J."/>
            <person name="Theobald S."/>
            <person name="Brandl J."/>
            <person name="Frisvad J.C."/>
            <person name="Nielsen K.F."/>
            <person name="Lyhne E.K."/>
            <person name="Kogle M.E."/>
            <person name="Kuo A."/>
            <person name="Riley R."/>
            <person name="Clum A."/>
            <person name="Nolan M."/>
            <person name="Lipzen A."/>
            <person name="Salamov A."/>
            <person name="Henrissat B."/>
            <person name="Wiebenga A."/>
            <person name="De vries R.P."/>
            <person name="Grigoriev I.V."/>
            <person name="Mortensen U.H."/>
            <person name="Andersen M.R."/>
            <person name="Baker S.E."/>
        </authorList>
    </citation>
    <scope>NUCLEOTIDE SEQUENCE [LARGE SCALE GENOMIC DNA]</scope>
    <source>
        <strain evidence="2 3">CBS 707.79</strain>
    </source>
</reference>